<dbReference type="PANTHER" id="PTHR11062">
    <property type="entry name" value="EXOSTOSIN HEPARAN SULFATE GLYCOSYLTRANSFERASE -RELATED"/>
    <property type="match status" value="1"/>
</dbReference>
<feature type="chain" id="PRO_5044812902" evidence="1">
    <location>
        <begin position="20"/>
        <end position="213"/>
    </location>
</feature>
<protein>
    <submittedName>
        <fullName evidence="2">Uncharacterized protein</fullName>
    </submittedName>
</protein>
<dbReference type="EMBL" id="JAVIJP010000015">
    <property type="protein sequence ID" value="KAL3644306.1"/>
    <property type="molecule type" value="Genomic_DNA"/>
</dbReference>
<evidence type="ECO:0000313" key="2">
    <source>
        <dbReference type="EMBL" id="KAL3644306.1"/>
    </source>
</evidence>
<gene>
    <name evidence="2" type="ORF">CASFOL_012238</name>
</gene>
<accession>A0ABD3DTX8</accession>
<feature type="signal peptide" evidence="1">
    <location>
        <begin position="1"/>
        <end position="19"/>
    </location>
</feature>
<organism evidence="2 3">
    <name type="scientific">Castilleja foliolosa</name>
    <dbReference type="NCBI Taxonomy" id="1961234"/>
    <lineage>
        <taxon>Eukaryota</taxon>
        <taxon>Viridiplantae</taxon>
        <taxon>Streptophyta</taxon>
        <taxon>Embryophyta</taxon>
        <taxon>Tracheophyta</taxon>
        <taxon>Spermatophyta</taxon>
        <taxon>Magnoliopsida</taxon>
        <taxon>eudicotyledons</taxon>
        <taxon>Gunneridae</taxon>
        <taxon>Pentapetalae</taxon>
        <taxon>asterids</taxon>
        <taxon>lamiids</taxon>
        <taxon>Lamiales</taxon>
        <taxon>Orobanchaceae</taxon>
        <taxon>Pedicularideae</taxon>
        <taxon>Castillejinae</taxon>
        <taxon>Castilleja</taxon>
    </lineage>
</organism>
<dbReference type="PANTHER" id="PTHR11062:SF253">
    <property type="entry name" value="EXOSTOSIN GT47 DOMAIN-CONTAINING PROTEIN"/>
    <property type="match status" value="1"/>
</dbReference>
<dbReference type="AlphaFoldDB" id="A0ABD3DTX8"/>
<name>A0ABD3DTX8_9LAMI</name>
<sequence length="213" mass="24129">MAATTVFSLILITIPSLSAATLFRNYQNMLTSFRIFIYSPTKLFHCPDGPTSLFYSSLLNSQLLTQNPNEAHLYFVPFSLTPPLKSLSRVVRQLRNDYPYWNRTLDIILAPVSKFKFGDRVEENSTRVLFLGYLNWDGETESNLVNKLMEDVDFLVEEKSEPSINTRSVKKSKFCLFPYHGVGSPLMAEAMSLVLELVTGKPTSDLGLSLLEQ</sequence>
<dbReference type="InterPro" id="IPR004263">
    <property type="entry name" value="Exostosin"/>
</dbReference>
<dbReference type="Proteomes" id="UP001632038">
    <property type="component" value="Unassembled WGS sequence"/>
</dbReference>
<keyword evidence="3" id="KW-1185">Reference proteome</keyword>
<proteinExistence type="predicted"/>
<keyword evidence="1" id="KW-0732">Signal</keyword>
<evidence type="ECO:0000256" key="1">
    <source>
        <dbReference type="SAM" id="SignalP"/>
    </source>
</evidence>
<reference evidence="3" key="1">
    <citation type="journal article" date="2024" name="IScience">
        <title>Strigolactones Initiate the Formation of Haustorium-like Structures in Castilleja.</title>
        <authorList>
            <person name="Buerger M."/>
            <person name="Peterson D."/>
            <person name="Chory J."/>
        </authorList>
    </citation>
    <scope>NUCLEOTIDE SEQUENCE [LARGE SCALE GENOMIC DNA]</scope>
</reference>
<comment type="caution">
    <text evidence="2">The sequence shown here is derived from an EMBL/GenBank/DDBJ whole genome shotgun (WGS) entry which is preliminary data.</text>
</comment>
<evidence type="ECO:0000313" key="3">
    <source>
        <dbReference type="Proteomes" id="UP001632038"/>
    </source>
</evidence>